<feature type="region of interest" description="Disordered" evidence="6">
    <location>
        <begin position="1"/>
        <end position="21"/>
    </location>
</feature>
<keyword evidence="4" id="KW-0238">DNA-binding</keyword>
<organism evidence="10 11">
    <name type="scientific">candidate division LCP-89 bacterium B3_LCP</name>
    <dbReference type="NCBI Taxonomy" id="2012998"/>
    <lineage>
        <taxon>Bacteria</taxon>
        <taxon>Pseudomonadati</taxon>
        <taxon>Bacteria division LCP-89</taxon>
    </lineage>
</organism>
<dbReference type="Gene3D" id="1.10.10.60">
    <property type="entry name" value="Homeodomain-like"/>
    <property type="match status" value="1"/>
</dbReference>
<keyword evidence="2" id="KW-0067">ATP-binding</keyword>
<dbReference type="SUPFAM" id="SSF52540">
    <property type="entry name" value="P-loop containing nucleoside triphosphate hydrolases"/>
    <property type="match status" value="1"/>
</dbReference>
<accession>A0A532UNQ7</accession>
<dbReference type="Gene3D" id="1.10.8.60">
    <property type="match status" value="1"/>
</dbReference>
<dbReference type="GO" id="GO:0043565">
    <property type="term" value="F:sequence-specific DNA binding"/>
    <property type="evidence" value="ECO:0007669"/>
    <property type="project" value="InterPro"/>
</dbReference>
<dbReference type="CDD" id="cd00130">
    <property type="entry name" value="PAS"/>
    <property type="match status" value="1"/>
</dbReference>
<dbReference type="PRINTS" id="PR01590">
    <property type="entry name" value="HTHFIS"/>
</dbReference>
<dbReference type="InterPro" id="IPR000014">
    <property type="entry name" value="PAS"/>
</dbReference>
<proteinExistence type="predicted"/>
<dbReference type="PROSITE" id="PS00688">
    <property type="entry name" value="SIGMA54_INTERACT_3"/>
    <property type="match status" value="1"/>
</dbReference>
<dbReference type="Pfam" id="PF00158">
    <property type="entry name" value="Sigma54_activat"/>
    <property type="match status" value="1"/>
</dbReference>
<dbReference type="CDD" id="cd00009">
    <property type="entry name" value="AAA"/>
    <property type="match status" value="1"/>
</dbReference>
<dbReference type="InterPro" id="IPR027417">
    <property type="entry name" value="P-loop_NTPase"/>
</dbReference>
<dbReference type="GO" id="GO:0006355">
    <property type="term" value="P:regulation of DNA-templated transcription"/>
    <property type="evidence" value="ECO:0007669"/>
    <property type="project" value="InterPro"/>
</dbReference>
<dbReference type="SUPFAM" id="SSF55785">
    <property type="entry name" value="PYP-like sensor domain (PAS domain)"/>
    <property type="match status" value="1"/>
</dbReference>
<dbReference type="Pfam" id="PF25601">
    <property type="entry name" value="AAA_lid_14"/>
    <property type="match status" value="1"/>
</dbReference>
<dbReference type="SMART" id="SM00091">
    <property type="entry name" value="PAS"/>
    <property type="match status" value="1"/>
</dbReference>
<evidence type="ECO:0000259" key="9">
    <source>
        <dbReference type="PROSITE" id="PS50113"/>
    </source>
</evidence>
<dbReference type="InterPro" id="IPR025943">
    <property type="entry name" value="Sigma_54_int_dom_ATP-bd_2"/>
</dbReference>
<reference evidence="10 11" key="1">
    <citation type="submission" date="2017-06" db="EMBL/GenBank/DDBJ databases">
        <title>Novel microbial phyla capable of carbon fixation and sulfur reduction in deep-sea sediments.</title>
        <authorList>
            <person name="Huang J."/>
            <person name="Baker B."/>
            <person name="Wang Y."/>
        </authorList>
    </citation>
    <scope>NUCLEOTIDE SEQUENCE [LARGE SCALE GENOMIC DNA]</scope>
    <source>
        <strain evidence="10">B3_LCP</strain>
    </source>
</reference>
<dbReference type="InterPro" id="IPR035965">
    <property type="entry name" value="PAS-like_dom_sf"/>
</dbReference>
<evidence type="ECO:0000256" key="4">
    <source>
        <dbReference type="ARBA" id="ARBA00023125"/>
    </source>
</evidence>
<dbReference type="InterPro" id="IPR025944">
    <property type="entry name" value="Sigma_54_int_dom_CS"/>
</dbReference>
<evidence type="ECO:0000259" key="7">
    <source>
        <dbReference type="PROSITE" id="PS50045"/>
    </source>
</evidence>
<dbReference type="PROSITE" id="PS50113">
    <property type="entry name" value="PAC"/>
    <property type="match status" value="1"/>
</dbReference>
<dbReference type="PANTHER" id="PTHR32071:SF122">
    <property type="entry name" value="SIGMA FACTOR"/>
    <property type="match status" value="1"/>
</dbReference>
<evidence type="ECO:0000256" key="1">
    <source>
        <dbReference type="ARBA" id="ARBA00022741"/>
    </source>
</evidence>
<dbReference type="Proteomes" id="UP000319619">
    <property type="component" value="Unassembled WGS sequence"/>
</dbReference>
<evidence type="ECO:0000256" key="6">
    <source>
        <dbReference type="SAM" id="MobiDB-lite"/>
    </source>
</evidence>
<dbReference type="NCBIfam" id="TIGR00229">
    <property type="entry name" value="sensory_box"/>
    <property type="match status" value="1"/>
</dbReference>
<evidence type="ECO:0000256" key="3">
    <source>
        <dbReference type="ARBA" id="ARBA00023015"/>
    </source>
</evidence>
<evidence type="ECO:0000313" key="11">
    <source>
        <dbReference type="Proteomes" id="UP000319619"/>
    </source>
</evidence>
<evidence type="ECO:0000313" key="10">
    <source>
        <dbReference type="EMBL" id="TKJ36571.1"/>
    </source>
</evidence>
<dbReference type="Gene3D" id="3.40.50.300">
    <property type="entry name" value="P-loop containing nucleotide triphosphate hydrolases"/>
    <property type="match status" value="1"/>
</dbReference>
<dbReference type="Pfam" id="PF00989">
    <property type="entry name" value="PAS"/>
    <property type="match status" value="1"/>
</dbReference>
<feature type="domain" description="PAC" evidence="9">
    <location>
        <begin position="96"/>
        <end position="148"/>
    </location>
</feature>
<keyword evidence="1" id="KW-0547">Nucleotide-binding</keyword>
<evidence type="ECO:0000259" key="8">
    <source>
        <dbReference type="PROSITE" id="PS50112"/>
    </source>
</evidence>
<comment type="caution">
    <text evidence="10">The sequence shown here is derived from an EMBL/GenBank/DDBJ whole genome shotgun (WGS) entry which is preliminary data.</text>
</comment>
<dbReference type="PROSITE" id="PS50045">
    <property type="entry name" value="SIGMA54_INTERACT_4"/>
    <property type="match status" value="1"/>
</dbReference>
<dbReference type="PROSITE" id="PS50112">
    <property type="entry name" value="PAS"/>
    <property type="match status" value="1"/>
</dbReference>
<dbReference type="InterPro" id="IPR009057">
    <property type="entry name" value="Homeodomain-like_sf"/>
</dbReference>
<evidence type="ECO:0000256" key="2">
    <source>
        <dbReference type="ARBA" id="ARBA00022840"/>
    </source>
</evidence>
<dbReference type="AlphaFoldDB" id="A0A532UNQ7"/>
<dbReference type="InterPro" id="IPR002078">
    <property type="entry name" value="Sigma_54_int"/>
</dbReference>
<dbReference type="InterPro" id="IPR013767">
    <property type="entry name" value="PAS_fold"/>
</dbReference>
<dbReference type="PROSITE" id="PS00676">
    <property type="entry name" value="SIGMA54_INTERACT_2"/>
    <property type="match status" value="1"/>
</dbReference>
<keyword evidence="5" id="KW-0804">Transcription</keyword>
<dbReference type="SUPFAM" id="SSF46689">
    <property type="entry name" value="Homeodomain-like"/>
    <property type="match status" value="1"/>
</dbReference>
<gene>
    <name evidence="10" type="ORF">CEE37_14930</name>
</gene>
<dbReference type="InterPro" id="IPR000700">
    <property type="entry name" value="PAS-assoc_C"/>
</dbReference>
<keyword evidence="3" id="KW-0805">Transcription regulation</keyword>
<dbReference type="EMBL" id="NJBN01000016">
    <property type="protein sequence ID" value="TKJ36571.1"/>
    <property type="molecule type" value="Genomic_DNA"/>
</dbReference>
<dbReference type="FunFam" id="3.40.50.300:FF:000006">
    <property type="entry name" value="DNA-binding transcriptional regulator NtrC"/>
    <property type="match status" value="1"/>
</dbReference>
<protein>
    <submittedName>
        <fullName evidence="10">Fis family transcriptional regulator</fullName>
    </submittedName>
</protein>
<name>A0A532UNQ7_UNCL8</name>
<dbReference type="InterPro" id="IPR003593">
    <property type="entry name" value="AAA+_ATPase"/>
</dbReference>
<dbReference type="Pfam" id="PF02954">
    <property type="entry name" value="HTH_8"/>
    <property type="match status" value="1"/>
</dbReference>
<dbReference type="InterPro" id="IPR058031">
    <property type="entry name" value="AAA_lid_NorR"/>
</dbReference>
<feature type="domain" description="Sigma-54 factor interaction" evidence="7">
    <location>
        <begin position="155"/>
        <end position="384"/>
    </location>
</feature>
<dbReference type="GO" id="GO:0005524">
    <property type="term" value="F:ATP binding"/>
    <property type="evidence" value="ECO:0007669"/>
    <property type="project" value="UniProtKB-KW"/>
</dbReference>
<dbReference type="PANTHER" id="PTHR32071">
    <property type="entry name" value="TRANSCRIPTIONAL REGULATORY PROTEIN"/>
    <property type="match status" value="1"/>
</dbReference>
<dbReference type="Gene3D" id="3.30.450.20">
    <property type="entry name" value="PAS domain"/>
    <property type="match status" value="1"/>
</dbReference>
<sequence>MKTNPDPADKKGNNRRSTGTPQDNRFFKVILSSIADGVFTVDKDRVVTSFNPAAERITGVPASVAVSKKCYEVFHSNICEDNCLLERTLNTGEEAIDIPVQILNNSGRRIPISISTAVLRDEDGQVLGAVETFRDLSAIEVLRKDLERSYSFEDIISKSPTMMKLFAILPDVAESESTVLIQGASGSGKELFARAVHNLSPRKDKSYIIINCGTLPTTLFESELFGYLKGAFTDAKKDKPGKISLAEGGTVFLDEVGDLPLQTQVKLLRLLQHHEYEPVGGLKSIKADIRIVAATNRDLKGMVTKGSFREDLYFRLAVIRFEIPPLKERREDIPYLIDHFMRRFNARKGKNLIGVSPKAMEALMRHNYPGNVRELENAIEYGYAVCRGRIIEFDHLPEEIQSALSQSTSDPESLSELHPAHRHISEEIAIREALKRRKGNRTLASGDLGMDRTTLWRKMRRYGIQIPKNS</sequence>
<evidence type="ECO:0000256" key="5">
    <source>
        <dbReference type="ARBA" id="ARBA00023163"/>
    </source>
</evidence>
<dbReference type="InterPro" id="IPR002197">
    <property type="entry name" value="HTH_Fis"/>
</dbReference>
<feature type="domain" description="PAS" evidence="8">
    <location>
        <begin position="23"/>
        <end position="77"/>
    </location>
</feature>
<dbReference type="SMART" id="SM00382">
    <property type="entry name" value="AAA"/>
    <property type="match status" value="1"/>
</dbReference>